<keyword evidence="1" id="KW-0732">Signal</keyword>
<name>A0A136J8J2_9PEZI</name>
<gene>
    <name evidence="2" type="ORF">Micbo1qcDRAFT_55458</name>
</gene>
<dbReference type="InParanoid" id="A0A136J8J2"/>
<keyword evidence="3" id="KW-1185">Reference proteome</keyword>
<accession>A0A136J8J2</accession>
<dbReference type="AlphaFoldDB" id="A0A136J8J2"/>
<organism evidence="2 3">
    <name type="scientific">Microdochium bolleyi</name>
    <dbReference type="NCBI Taxonomy" id="196109"/>
    <lineage>
        <taxon>Eukaryota</taxon>
        <taxon>Fungi</taxon>
        <taxon>Dikarya</taxon>
        <taxon>Ascomycota</taxon>
        <taxon>Pezizomycotina</taxon>
        <taxon>Sordariomycetes</taxon>
        <taxon>Xylariomycetidae</taxon>
        <taxon>Xylariales</taxon>
        <taxon>Microdochiaceae</taxon>
        <taxon>Microdochium</taxon>
    </lineage>
</organism>
<evidence type="ECO:0000313" key="2">
    <source>
        <dbReference type="EMBL" id="KXJ93461.1"/>
    </source>
</evidence>
<evidence type="ECO:0000256" key="1">
    <source>
        <dbReference type="SAM" id="SignalP"/>
    </source>
</evidence>
<feature type="chain" id="PRO_5007293538" evidence="1">
    <location>
        <begin position="20"/>
        <end position="129"/>
    </location>
</feature>
<proteinExistence type="predicted"/>
<dbReference type="Proteomes" id="UP000070501">
    <property type="component" value="Unassembled WGS sequence"/>
</dbReference>
<sequence length="129" mass="14322">MRNTKLCAAVTLTVTLTAAAIFPSRHRSPSQFESQPFVLASKQHVSASRWFYPEGLDNTRCGSKECMLLQATVVEEGTRKMVNNGQMSSAGNIAKSCGVHQGERLAEVRRRVSLFRLRLKRVANRQSVA</sequence>
<feature type="signal peptide" evidence="1">
    <location>
        <begin position="1"/>
        <end position="19"/>
    </location>
</feature>
<reference evidence="3" key="1">
    <citation type="submission" date="2016-02" db="EMBL/GenBank/DDBJ databases">
        <title>Draft genome sequence of Microdochium bolleyi, a fungal endophyte of beachgrass.</title>
        <authorList>
            <consortium name="DOE Joint Genome Institute"/>
            <person name="David A.S."/>
            <person name="May G."/>
            <person name="Haridas S."/>
            <person name="Lim J."/>
            <person name="Wang M."/>
            <person name="Labutti K."/>
            <person name="Lipzen A."/>
            <person name="Barry K."/>
            <person name="Grigoriev I.V."/>
        </authorList>
    </citation>
    <scope>NUCLEOTIDE SEQUENCE [LARGE SCALE GENOMIC DNA]</scope>
    <source>
        <strain evidence="3">J235TASD1</strain>
    </source>
</reference>
<protein>
    <submittedName>
        <fullName evidence="2">Uncharacterized protein</fullName>
    </submittedName>
</protein>
<dbReference type="EMBL" id="KQ964248">
    <property type="protein sequence ID" value="KXJ93461.1"/>
    <property type="molecule type" value="Genomic_DNA"/>
</dbReference>
<evidence type="ECO:0000313" key="3">
    <source>
        <dbReference type="Proteomes" id="UP000070501"/>
    </source>
</evidence>